<evidence type="ECO:0000256" key="3">
    <source>
        <dbReference type="ARBA" id="ARBA00023002"/>
    </source>
</evidence>
<evidence type="ECO:0000256" key="7">
    <source>
        <dbReference type="SAM" id="Phobius"/>
    </source>
</evidence>
<dbReference type="AlphaFoldDB" id="A0A0G3H0N5"/>
<dbReference type="PANTHER" id="PTHR13887">
    <property type="entry name" value="GLUTATHIONE S-TRANSFERASE KAPPA"/>
    <property type="match status" value="1"/>
</dbReference>
<feature type="transmembrane region" description="Helical" evidence="7">
    <location>
        <begin position="12"/>
        <end position="31"/>
    </location>
</feature>
<feature type="region of interest" description="Disordered" evidence="6">
    <location>
        <begin position="41"/>
        <end position="76"/>
    </location>
</feature>
<dbReference type="InterPro" id="IPR012336">
    <property type="entry name" value="Thioredoxin-like_fold"/>
</dbReference>
<evidence type="ECO:0000256" key="4">
    <source>
        <dbReference type="ARBA" id="ARBA00023157"/>
    </source>
</evidence>
<protein>
    <submittedName>
        <fullName evidence="9">Protein-disulfide isomerase</fullName>
    </submittedName>
</protein>
<keyword evidence="7" id="KW-0812">Transmembrane</keyword>
<dbReference type="PANTHER" id="PTHR13887:SF14">
    <property type="entry name" value="DISULFIDE BOND FORMATION PROTEIN D"/>
    <property type="match status" value="1"/>
</dbReference>
<name>A0A0G3H0N5_9CORY</name>
<evidence type="ECO:0000256" key="2">
    <source>
        <dbReference type="ARBA" id="ARBA00022729"/>
    </source>
</evidence>
<dbReference type="Proteomes" id="UP000035199">
    <property type="component" value="Chromosome"/>
</dbReference>
<evidence type="ECO:0000313" key="9">
    <source>
        <dbReference type="EMBL" id="AKK04617.1"/>
    </source>
</evidence>
<sequence length="286" mass="30277">MKKNQFSSVSPAIWALFAVLIAVSGMIGYVVGHNSAEHPTAVAHGGTTATPSQVETTTAKPTGDPAPAGSAPIDPLSDPAKIDAKIFGSNGDVKSEADILNVHRRNAADPFAYGAIDAPVVISEFSDFECPFCARHANTAYKNIVEDYVKKGLVRIEWNDFPINGDHAIAAAKAGRAAAAQGKFYEFKTALFTASASVSGHPENTIEDFVNFAKQAGVPDLERFRAEATDDTYSETVTNAHDYAAAIGLTGTPGSLVGTQFVNGAQPYEVFKQIIDEELIKANAKN</sequence>
<keyword evidence="3" id="KW-0560">Oxidoreductase</keyword>
<evidence type="ECO:0000256" key="5">
    <source>
        <dbReference type="ARBA" id="ARBA00023284"/>
    </source>
</evidence>
<dbReference type="Gene3D" id="3.40.30.10">
    <property type="entry name" value="Glutaredoxin"/>
    <property type="match status" value="1"/>
</dbReference>
<proteinExistence type="inferred from homology"/>
<evidence type="ECO:0000256" key="6">
    <source>
        <dbReference type="SAM" id="MobiDB-lite"/>
    </source>
</evidence>
<keyword evidence="9" id="KW-0413">Isomerase</keyword>
<gene>
    <name evidence="9" type="ORF">CMUST_01340</name>
</gene>
<dbReference type="PATRIC" id="fig|571915.4.peg.274"/>
<dbReference type="Pfam" id="PF13462">
    <property type="entry name" value="Thioredoxin_4"/>
    <property type="match status" value="1"/>
</dbReference>
<dbReference type="OrthoDB" id="117402at2"/>
<evidence type="ECO:0000313" key="10">
    <source>
        <dbReference type="Proteomes" id="UP000035199"/>
    </source>
</evidence>
<keyword evidence="7" id="KW-1133">Transmembrane helix</keyword>
<reference evidence="9 10" key="1">
    <citation type="journal article" date="2015" name="Genome Announc.">
        <title>Complete Genome Sequence of the Type Strain Corynebacterium mustelae DSM 45274, Isolated from Various Tissues of a Male Ferret with Lethal Sepsis.</title>
        <authorList>
            <person name="Ruckert C."/>
            <person name="Eimer J."/>
            <person name="Winkler A."/>
            <person name="Tauch A."/>
        </authorList>
    </citation>
    <scope>NUCLEOTIDE SEQUENCE [LARGE SCALE GENOMIC DNA]</scope>
    <source>
        <strain evidence="9 10">DSM 45274</strain>
    </source>
</reference>
<dbReference type="InterPro" id="IPR036249">
    <property type="entry name" value="Thioredoxin-like_sf"/>
</dbReference>
<keyword evidence="7" id="KW-0472">Membrane</keyword>
<dbReference type="PROSITE" id="PS51352">
    <property type="entry name" value="THIOREDOXIN_2"/>
    <property type="match status" value="1"/>
</dbReference>
<evidence type="ECO:0000259" key="8">
    <source>
        <dbReference type="PROSITE" id="PS51352"/>
    </source>
</evidence>
<organism evidence="9 10">
    <name type="scientific">Corynebacterium mustelae</name>
    <dbReference type="NCBI Taxonomy" id="571915"/>
    <lineage>
        <taxon>Bacteria</taxon>
        <taxon>Bacillati</taxon>
        <taxon>Actinomycetota</taxon>
        <taxon>Actinomycetes</taxon>
        <taxon>Mycobacteriales</taxon>
        <taxon>Corynebacteriaceae</taxon>
        <taxon>Corynebacterium</taxon>
    </lineage>
</organism>
<feature type="domain" description="Thioredoxin" evidence="8">
    <location>
        <begin position="60"/>
        <end position="280"/>
    </location>
</feature>
<dbReference type="GO" id="GO:0016853">
    <property type="term" value="F:isomerase activity"/>
    <property type="evidence" value="ECO:0007669"/>
    <property type="project" value="UniProtKB-KW"/>
</dbReference>
<dbReference type="EMBL" id="CP011542">
    <property type="protein sequence ID" value="AKK04617.1"/>
    <property type="molecule type" value="Genomic_DNA"/>
</dbReference>
<keyword evidence="4" id="KW-1015">Disulfide bond</keyword>
<keyword evidence="2" id="KW-0732">Signal</keyword>
<keyword evidence="10" id="KW-1185">Reference proteome</keyword>
<comment type="similarity">
    <text evidence="1">Belongs to the thioredoxin family. DsbA subfamily.</text>
</comment>
<dbReference type="InterPro" id="IPR013766">
    <property type="entry name" value="Thioredoxin_domain"/>
</dbReference>
<dbReference type="STRING" id="571915.CMUST_01340"/>
<evidence type="ECO:0000256" key="1">
    <source>
        <dbReference type="ARBA" id="ARBA00005791"/>
    </source>
</evidence>
<feature type="compositionally biased region" description="Polar residues" evidence="6">
    <location>
        <begin position="47"/>
        <end position="60"/>
    </location>
</feature>
<dbReference type="GO" id="GO:0016491">
    <property type="term" value="F:oxidoreductase activity"/>
    <property type="evidence" value="ECO:0007669"/>
    <property type="project" value="UniProtKB-KW"/>
</dbReference>
<accession>A0A0G3H0N5</accession>
<reference evidence="10" key="2">
    <citation type="submission" date="2015-05" db="EMBL/GenBank/DDBJ databases">
        <title>Complete genome sequence of Corynebacterium mustelae DSM 45274, isolated from various tissues of a male ferret with lethal sepsis.</title>
        <authorList>
            <person name="Ruckert C."/>
            <person name="Albersmeier A."/>
            <person name="Winkler A."/>
            <person name="Tauch A."/>
        </authorList>
    </citation>
    <scope>NUCLEOTIDE SEQUENCE [LARGE SCALE GENOMIC DNA]</scope>
    <source>
        <strain evidence="10">DSM 45274</strain>
    </source>
</reference>
<dbReference type="SUPFAM" id="SSF52833">
    <property type="entry name" value="Thioredoxin-like"/>
    <property type="match status" value="1"/>
</dbReference>
<dbReference type="KEGG" id="cmv:CMUST_01340"/>
<dbReference type="RefSeq" id="WP_047261002.1">
    <property type="nucleotide sequence ID" value="NZ_CP011542.1"/>
</dbReference>
<keyword evidence="5" id="KW-0676">Redox-active center</keyword>